<dbReference type="AlphaFoldDB" id="A0A0R2P2E5"/>
<accession>A0A0R2P2E5</accession>
<sequence length="369" mass="40005">MSKTLAQISQAGTSIWLDDLSRERMIDNGKSRSLKSLISEESVVGVTTNPAIFSSSISQSALYSDDLKALAAKGFSAEQIITELTCSDVAKACDLFKEVFISSGGVDGRVSIEVDPRFARDTQKTISQARDLWKQIARPNLLIKVPATIEGLPAIETLISEGISVNVTIIFSTKRYEQVLDAFIKGLEARASKSLPLTDIHSVASFFISRVDTEIDPRLKASASSGALALLGKAAIANAHLAYEHFERVLNSHRWQVLAKLGANIQRPLWASTGVKDPNYDPTQYVMGLVAPLCVNTMPEQTLNAVKSQGEFRGNAISGKYIDAAGVINQLAGIGIDIEEVAEKLEREGIDKFIKPWLELIGNVEAASK</sequence>
<dbReference type="Pfam" id="PF00923">
    <property type="entry name" value="TAL_FSA"/>
    <property type="match status" value="1"/>
</dbReference>
<evidence type="ECO:0000313" key="13">
    <source>
        <dbReference type="Proteomes" id="UP000053349"/>
    </source>
</evidence>
<dbReference type="PANTHER" id="PTHR10683:SF31">
    <property type="entry name" value="TRANSALDOLASE"/>
    <property type="match status" value="1"/>
</dbReference>
<dbReference type="InterPro" id="IPR018225">
    <property type="entry name" value="Transaldolase_AS"/>
</dbReference>
<dbReference type="InterPro" id="IPR013785">
    <property type="entry name" value="Aldolase_TIM"/>
</dbReference>
<comment type="caution">
    <text evidence="12">The sequence shown here is derived from an EMBL/GenBank/DDBJ whole genome shotgun (WGS) entry which is preliminary data.</text>
</comment>
<dbReference type="PROSITE" id="PS01054">
    <property type="entry name" value="TRANSALDOLASE_1"/>
    <property type="match status" value="1"/>
</dbReference>
<dbReference type="InterPro" id="IPR001585">
    <property type="entry name" value="TAL/FSA"/>
</dbReference>
<organism evidence="12 13">
    <name type="scientific">Actinobacteria bacterium BACL2 MAG-121001-bin67</name>
    <dbReference type="NCBI Taxonomy" id="1655572"/>
    <lineage>
        <taxon>Bacteria</taxon>
        <taxon>Bacillati</taxon>
        <taxon>Actinomycetota</taxon>
        <taxon>Actinomycetes</taxon>
        <taxon>Actinomycetes incertae sedis</taxon>
        <taxon>ac1 cluster</taxon>
    </lineage>
</organism>
<dbReference type="GO" id="GO:0005737">
    <property type="term" value="C:cytoplasm"/>
    <property type="evidence" value="ECO:0007669"/>
    <property type="project" value="UniProtKB-SubCell"/>
</dbReference>
<evidence type="ECO:0000256" key="11">
    <source>
        <dbReference type="HAMAP-Rule" id="MF_00493"/>
    </source>
</evidence>
<dbReference type="EC" id="2.2.1.2" evidence="5 11"/>
<gene>
    <name evidence="11" type="primary">tal</name>
    <name evidence="12" type="ORF">ABR64_02660</name>
</gene>
<dbReference type="GO" id="GO:0006098">
    <property type="term" value="P:pentose-phosphate shunt"/>
    <property type="evidence" value="ECO:0007669"/>
    <property type="project" value="UniProtKB-UniRule"/>
</dbReference>
<dbReference type="PANTHER" id="PTHR10683">
    <property type="entry name" value="TRANSALDOLASE"/>
    <property type="match status" value="1"/>
</dbReference>
<dbReference type="InterPro" id="IPR004732">
    <property type="entry name" value="Transaldolase_2"/>
</dbReference>
<evidence type="ECO:0000256" key="5">
    <source>
        <dbReference type="ARBA" id="ARBA00013151"/>
    </source>
</evidence>
<reference evidence="12 13" key="1">
    <citation type="submission" date="2015-10" db="EMBL/GenBank/DDBJ databases">
        <title>Metagenome-Assembled Genomes uncover a global brackish microbiome.</title>
        <authorList>
            <person name="Hugerth L.W."/>
            <person name="Larsson J."/>
            <person name="Alneberg J."/>
            <person name="Lindh M.V."/>
            <person name="Legrand C."/>
            <person name="Pinhassi J."/>
            <person name="Andersson A.F."/>
        </authorList>
    </citation>
    <scope>NUCLEOTIDE SEQUENCE [LARGE SCALE GENOMIC DNA]</scope>
    <source>
        <strain evidence="12">BACL2 MAG-121001-bin67</strain>
    </source>
</reference>
<keyword evidence="6 11" id="KW-0963">Cytoplasm</keyword>
<evidence type="ECO:0000256" key="2">
    <source>
        <dbReference type="ARBA" id="ARBA00004496"/>
    </source>
</evidence>
<dbReference type="Proteomes" id="UP000053349">
    <property type="component" value="Unassembled WGS sequence"/>
</dbReference>
<comment type="similarity">
    <text evidence="4 11">Belongs to the transaldolase family. Type 2 subfamily.</text>
</comment>
<comment type="catalytic activity">
    <reaction evidence="10 11">
        <text>D-sedoheptulose 7-phosphate + D-glyceraldehyde 3-phosphate = D-erythrose 4-phosphate + beta-D-fructose 6-phosphate</text>
        <dbReference type="Rhea" id="RHEA:17053"/>
        <dbReference type="ChEBI" id="CHEBI:16897"/>
        <dbReference type="ChEBI" id="CHEBI:57483"/>
        <dbReference type="ChEBI" id="CHEBI:57634"/>
        <dbReference type="ChEBI" id="CHEBI:59776"/>
        <dbReference type="EC" id="2.2.1.2"/>
    </reaction>
</comment>
<dbReference type="CDD" id="cd00955">
    <property type="entry name" value="Transaldolase_like"/>
    <property type="match status" value="1"/>
</dbReference>
<dbReference type="EMBL" id="LIAW01000121">
    <property type="protein sequence ID" value="KRO32297.1"/>
    <property type="molecule type" value="Genomic_DNA"/>
</dbReference>
<keyword evidence="7 11" id="KW-0808">Transferase</keyword>
<dbReference type="NCBIfam" id="NF002881">
    <property type="entry name" value="PRK03343.1"/>
    <property type="match status" value="1"/>
</dbReference>
<dbReference type="Gene3D" id="3.20.20.70">
    <property type="entry name" value="Aldolase class I"/>
    <property type="match status" value="1"/>
</dbReference>
<name>A0A0R2P2E5_9ACTN</name>
<dbReference type="PROSITE" id="PS00958">
    <property type="entry name" value="TRANSALDOLASE_2"/>
    <property type="match status" value="1"/>
</dbReference>
<evidence type="ECO:0000256" key="7">
    <source>
        <dbReference type="ARBA" id="ARBA00022679"/>
    </source>
</evidence>
<dbReference type="PIRSF" id="PIRSF036915">
    <property type="entry name" value="Trnald_Bac_Plnt"/>
    <property type="match status" value="1"/>
</dbReference>
<proteinExistence type="inferred from homology"/>
<comment type="subcellular location">
    <subcellularLocation>
        <location evidence="2 11">Cytoplasm</location>
    </subcellularLocation>
</comment>
<dbReference type="HAMAP" id="MF_00493">
    <property type="entry name" value="Transaldolase_2"/>
    <property type="match status" value="1"/>
</dbReference>
<dbReference type="UniPathway" id="UPA00115">
    <property type="reaction ID" value="UER00414"/>
</dbReference>
<comment type="function">
    <text evidence="1 11">Transaldolase is important for the balance of metabolites in the pentose-phosphate pathway.</text>
</comment>
<dbReference type="GO" id="GO:0005975">
    <property type="term" value="P:carbohydrate metabolic process"/>
    <property type="evidence" value="ECO:0007669"/>
    <property type="project" value="InterPro"/>
</dbReference>
<keyword evidence="9 11" id="KW-0704">Schiff base</keyword>
<evidence type="ECO:0000256" key="3">
    <source>
        <dbReference type="ARBA" id="ARBA00004857"/>
    </source>
</evidence>
<feature type="active site" description="Schiff-base intermediate with substrate" evidence="11">
    <location>
        <position position="144"/>
    </location>
</feature>
<evidence type="ECO:0000256" key="8">
    <source>
        <dbReference type="ARBA" id="ARBA00023126"/>
    </source>
</evidence>
<evidence type="ECO:0000256" key="9">
    <source>
        <dbReference type="ARBA" id="ARBA00023270"/>
    </source>
</evidence>
<comment type="pathway">
    <text evidence="3 11">Carbohydrate degradation; pentose phosphate pathway; D-glyceraldehyde 3-phosphate and beta-D-fructose 6-phosphate from D-ribose 5-phosphate and D-xylulose 5-phosphate (non-oxidative stage): step 2/3.</text>
</comment>
<evidence type="ECO:0000256" key="6">
    <source>
        <dbReference type="ARBA" id="ARBA00022490"/>
    </source>
</evidence>
<dbReference type="GO" id="GO:0004801">
    <property type="term" value="F:transaldolase activity"/>
    <property type="evidence" value="ECO:0007669"/>
    <property type="project" value="UniProtKB-UniRule"/>
</dbReference>
<dbReference type="SUPFAM" id="SSF51569">
    <property type="entry name" value="Aldolase"/>
    <property type="match status" value="1"/>
</dbReference>
<evidence type="ECO:0000256" key="4">
    <source>
        <dbReference type="ARBA" id="ARBA00008426"/>
    </source>
</evidence>
<evidence type="ECO:0000256" key="10">
    <source>
        <dbReference type="ARBA" id="ARBA00048810"/>
    </source>
</evidence>
<protein>
    <recommendedName>
        <fullName evidence="5 11">Transaldolase</fullName>
        <ecNumber evidence="5 11">2.2.1.2</ecNumber>
    </recommendedName>
</protein>
<keyword evidence="8 11" id="KW-0570">Pentose shunt</keyword>
<evidence type="ECO:0000256" key="1">
    <source>
        <dbReference type="ARBA" id="ARBA00003518"/>
    </source>
</evidence>
<evidence type="ECO:0000313" key="12">
    <source>
        <dbReference type="EMBL" id="KRO32297.1"/>
    </source>
</evidence>
<dbReference type="NCBIfam" id="TIGR00876">
    <property type="entry name" value="tal_mycobact"/>
    <property type="match status" value="1"/>
</dbReference>